<accession>A0A0E3EMV7</accession>
<dbReference type="Proteomes" id="UP000185279">
    <property type="component" value="Segment"/>
</dbReference>
<evidence type="ECO:0000313" key="2">
    <source>
        <dbReference type="EMBL" id="AIX22983.1"/>
    </source>
</evidence>
<sequence length="111" mass="12685">MSQFFKSDQVQLDLNSIFETYQEVANKTSMLGTMTKEEKLNHIQDCKNLIDKQKTFYTRLTLASQGDIEASDMKTRINALANAFGYRDIGECMDTMVQTLEQAAQEQVDDD</sequence>
<dbReference type="Proteomes" id="UP000185278">
    <property type="component" value="Segment"/>
</dbReference>
<gene>
    <name evidence="1" type="ORF">Syn7803C43_216</name>
    <name evidence="2" type="ORF">Syn7803C98_215</name>
    <name evidence="3" type="ORF">Syn7803US88_214</name>
</gene>
<dbReference type="EMBL" id="KJ019064">
    <property type="protein sequence ID" value="AIX22983.1"/>
    <property type="molecule type" value="Genomic_DNA"/>
</dbReference>
<reference evidence="4 5" key="1">
    <citation type="submission" date="2013-12" db="EMBL/GenBank/DDBJ databases">
        <title>Ecological redundancy of diverse viral populations within a natural community.</title>
        <authorList>
            <person name="Gregory A.C."/>
            <person name="LaButti K."/>
            <person name="Copeland A."/>
            <person name="Woyke T."/>
            <person name="Sullivan M.B."/>
        </authorList>
    </citation>
    <scope>NUCLEOTIDE SEQUENCE [LARGE SCALE GENOMIC DNA]</scope>
    <source>
        <strain evidence="1">Syn7803C43</strain>
        <strain evidence="2">Syn7803C98</strain>
        <strain evidence="3">Syn7803US88</strain>
    </source>
</reference>
<dbReference type="EMBL" id="KJ019027">
    <property type="protein sequence ID" value="AIX14611.1"/>
    <property type="molecule type" value="Genomic_DNA"/>
</dbReference>
<dbReference type="Proteomes" id="UP000185280">
    <property type="component" value="Segment"/>
</dbReference>
<protein>
    <recommendedName>
        <fullName evidence="6">DUF1825 domain-containing protein</fullName>
    </recommendedName>
</protein>
<organism evidence="1 5">
    <name type="scientific">Synechococcus phage ACG-2014c</name>
    <dbReference type="NCBI Taxonomy" id="1079998"/>
    <lineage>
        <taxon>Viruses</taxon>
        <taxon>Duplodnaviria</taxon>
        <taxon>Heunggongvirae</taxon>
        <taxon>Uroviricota</taxon>
        <taxon>Caudoviricetes</taxon>
        <taxon>Pantevenvirales</taxon>
        <taxon>Kyanoviridae</taxon>
        <taxon>Namakavirus</taxon>
        <taxon>Namakavirus smbcm6</taxon>
    </lineage>
</organism>
<evidence type="ECO:0000313" key="4">
    <source>
        <dbReference type="Proteomes" id="UP000185278"/>
    </source>
</evidence>
<dbReference type="Pfam" id="PF08855">
    <property type="entry name" value="DUF1825"/>
    <property type="match status" value="1"/>
</dbReference>
<evidence type="ECO:0008006" key="6">
    <source>
        <dbReference type="Google" id="ProtNLM"/>
    </source>
</evidence>
<dbReference type="EMBL" id="KJ019128">
    <property type="protein sequence ID" value="AIX38215.1"/>
    <property type="molecule type" value="Genomic_DNA"/>
</dbReference>
<name>A0A0E3EMV7_9CAUD</name>
<proteinExistence type="predicted"/>
<evidence type="ECO:0000313" key="1">
    <source>
        <dbReference type="EMBL" id="AIX14611.1"/>
    </source>
</evidence>
<dbReference type="RefSeq" id="YP_007001951.1">
    <property type="nucleotide sequence ID" value="NC_019444.1"/>
</dbReference>
<dbReference type="OrthoDB" id="19711at10239"/>
<evidence type="ECO:0000313" key="3">
    <source>
        <dbReference type="EMBL" id="AIX38215.1"/>
    </source>
</evidence>
<dbReference type="InterPro" id="IPR014954">
    <property type="entry name" value="DUF1825"/>
</dbReference>
<evidence type="ECO:0000313" key="5">
    <source>
        <dbReference type="Proteomes" id="UP000185279"/>
    </source>
</evidence>